<organism evidence="2 3">
    <name type="scientific">Danaus chrysippus</name>
    <name type="common">African queen</name>
    <dbReference type="NCBI Taxonomy" id="151541"/>
    <lineage>
        <taxon>Eukaryota</taxon>
        <taxon>Metazoa</taxon>
        <taxon>Ecdysozoa</taxon>
        <taxon>Arthropoda</taxon>
        <taxon>Hexapoda</taxon>
        <taxon>Insecta</taxon>
        <taxon>Pterygota</taxon>
        <taxon>Neoptera</taxon>
        <taxon>Endopterygota</taxon>
        <taxon>Lepidoptera</taxon>
        <taxon>Glossata</taxon>
        <taxon>Ditrysia</taxon>
        <taxon>Papilionoidea</taxon>
        <taxon>Nymphalidae</taxon>
        <taxon>Danainae</taxon>
        <taxon>Danaini</taxon>
        <taxon>Danaina</taxon>
        <taxon>Danaus</taxon>
        <taxon>Anosia</taxon>
    </lineage>
</organism>
<evidence type="ECO:0000256" key="1">
    <source>
        <dbReference type="SAM" id="MobiDB-lite"/>
    </source>
</evidence>
<feature type="compositionally biased region" description="Low complexity" evidence="1">
    <location>
        <begin position="14"/>
        <end position="23"/>
    </location>
</feature>
<evidence type="ECO:0000313" key="3">
    <source>
        <dbReference type="Proteomes" id="UP000789524"/>
    </source>
</evidence>
<dbReference type="EMBL" id="CAKASE010000046">
    <property type="protein sequence ID" value="CAG9561295.1"/>
    <property type="molecule type" value="Genomic_DNA"/>
</dbReference>
<dbReference type="Proteomes" id="UP000789524">
    <property type="component" value="Unassembled WGS sequence"/>
</dbReference>
<proteinExistence type="predicted"/>
<accession>A0A8J2VZP9</accession>
<gene>
    <name evidence="2" type="ORF">DCHRY22_LOCUS2828</name>
</gene>
<reference evidence="2" key="1">
    <citation type="submission" date="2021-09" db="EMBL/GenBank/DDBJ databases">
        <authorList>
            <person name="Martin H S."/>
        </authorList>
    </citation>
    <scope>NUCLEOTIDE SEQUENCE</scope>
</reference>
<sequence length="105" mass="11776">MRSANRPRLRRSAPSRLAASEAAGPRLVEPAVARFNYLTVKVERPRRRRLGDGQTASRPLGRRLATRSLYILCSTSGSDDQRPPTTYHHVQITYTHSAPTDIHLS</sequence>
<name>A0A8J2VZP9_9NEOP</name>
<comment type="caution">
    <text evidence="2">The sequence shown here is derived from an EMBL/GenBank/DDBJ whole genome shotgun (WGS) entry which is preliminary data.</text>
</comment>
<evidence type="ECO:0000313" key="2">
    <source>
        <dbReference type="EMBL" id="CAG9561295.1"/>
    </source>
</evidence>
<protein>
    <submittedName>
        <fullName evidence="2">(African queen) hypothetical protein</fullName>
    </submittedName>
</protein>
<keyword evidence="3" id="KW-1185">Reference proteome</keyword>
<feature type="compositionally biased region" description="Basic residues" evidence="1">
    <location>
        <begin position="1"/>
        <end position="13"/>
    </location>
</feature>
<dbReference type="AlphaFoldDB" id="A0A8J2VZP9"/>
<feature type="region of interest" description="Disordered" evidence="1">
    <location>
        <begin position="1"/>
        <end position="24"/>
    </location>
</feature>